<dbReference type="Proteomes" id="UP000293296">
    <property type="component" value="Chromosome"/>
</dbReference>
<proteinExistence type="predicted"/>
<gene>
    <name evidence="1" type="ORF">C3Y92_14495</name>
</gene>
<keyword evidence="2" id="KW-1185">Reference proteome</keyword>
<dbReference type="AlphaFoldDB" id="A0A4P6HNL5"/>
<evidence type="ECO:0008006" key="3">
    <source>
        <dbReference type="Google" id="ProtNLM"/>
    </source>
</evidence>
<organism evidence="1 2">
    <name type="scientific">Solidesulfovibrio carbinolicus</name>
    <dbReference type="NCBI Taxonomy" id="296842"/>
    <lineage>
        <taxon>Bacteria</taxon>
        <taxon>Pseudomonadati</taxon>
        <taxon>Thermodesulfobacteriota</taxon>
        <taxon>Desulfovibrionia</taxon>
        <taxon>Desulfovibrionales</taxon>
        <taxon>Desulfovibrionaceae</taxon>
        <taxon>Solidesulfovibrio</taxon>
    </lineage>
</organism>
<dbReference type="InterPro" id="IPR012440">
    <property type="entry name" value="DUF1641"/>
</dbReference>
<reference evidence="1 2" key="1">
    <citation type="submission" date="2018-02" db="EMBL/GenBank/DDBJ databases">
        <title>Genome sequence of Desulfovibrio carbinolicus DSM 3852.</title>
        <authorList>
            <person name="Wilbanks E."/>
            <person name="Skennerton C.T."/>
            <person name="Orphan V.J."/>
        </authorList>
    </citation>
    <scope>NUCLEOTIDE SEQUENCE [LARGE SCALE GENOMIC DNA]</scope>
    <source>
        <strain evidence="1 2">DSM 3852</strain>
    </source>
</reference>
<dbReference type="EMBL" id="CP026538">
    <property type="protein sequence ID" value="QAZ68366.1"/>
    <property type="molecule type" value="Genomic_DNA"/>
</dbReference>
<name>A0A4P6HNL5_9BACT</name>
<sequence>MRPMTTEERILERLESIEAELKEQRVARLERGEMFHDMNPLMKSGFKILLKELGSVEAGFQLEDLFVLIKRFLRNIGNLAYALEQLENIIELWHTMEPLAKSMVHTGIRSLGELEQRGVFRTYAAMMDVRAKVAAHYGPDDIAAMGDSFVALIGLLKKMSDPKMLELLDKLTDLPAGLDLTKAEPVGPLGMVKALGDPDLKRGIGVALELAKGLGKLSEAAPR</sequence>
<dbReference type="Pfam" id="PF07849">
    <property type="entry name" value="DUF1641"/>
    <property type="match status" value="1"/>
</dbReference>
<dbReference type="OrthoDB" id="5451358at2"/>
<accession>A0A4P6HNL5</accession>
<protein>
    <recommendedName>
        <fullName evidence="3">DUF1641 domain-containing protein</fullName>
    </recommendedName>
</protein>
<evidence type="ECO:0000313" key="1">
    <source>
        <dbReference type="EMBL" id="QAZ68366.1"/>
    </source>
</evidence>
<evidence type="ECO:0000313" key="2">
    <source>
        <dbReference type="Proteomes" id="UP000293296"/>
    </source>
</evidence>
<dbReference type="KEGG" id="dcb:C3Y92_14495"/>